<dbReference type="Pfam" id="PF13454">
    <property type="entry name" value="NAD_binding_9"/>
    <property type="match status" value="1"/>
</dbReference>
<evidence type="ECO:0000313" key="3">
    <source>
        <dbReference type="EMBL" id="MCQ4046561.1"/>
    </source>
</evidence>
<gene>
    <name evidence="3" type="ORF">NON19_32035</name>
</gene>
<keyword evidence="4" id="KW-1185">Reference proteome</keyword>
<reference evidence="3 4" key="1">
    <citation type="submission" date="2022-06" db="EMBL/GenBank/DDBJ databases">
        <title>Draft genome sequence of type strain Streptomyces rubrisoli DSM 42083.</title>
        <authorList>
            <person name="Duangmal K."/>
            <person name="Klaysubun C."/>
        </authorList>
    </citation>
    <scope>NUCLEOTIDE SEQUENCE [LARGE SCALE GENOMIC DNA]</scope>
    <source>
        <strain evidence="3 4">DSM 42083</strain>
    </source>
</reference>
<proteinExistence type="predicted"/>
<evidence type="ECO:0000256" key="1">
    <source>
        <dbReference type="SAM" id="MobiDB-lite"/>
    </source>
</evidence>
<sequence length="665" mass="71723">MEDELEPDLQVSTTRSIAVVGAGPRGLAVVERICANAPVVAPGKRIHVHAIDPFPAGAGRVWRTDQARELLMNTVASQVTVFTDDSVECGGPVAEGPSLYEWARFFSLTAQLSEYEFSVREEAKRLGPDAYPTRALYGTYLRWAFEHIVNTAPKQVEVTVWQAAATRLTDCADGSQTIELSDGGPLKGLDAVILAQGHLDCELAGTEAALAAHAQAGGAVYIPPQNPSEADLTGIFPGAVVALRGLGLNFFDYMALLTEGCGGTFRSEGERLVYEPSGEEPTLIAGSRRGLPYHARGENQKGVSERHEPRFLTADVIAGFRRRAQEGKGVEFRRDVWPLISLEVQGAYYATLLAQRECQCTAAEFLERYAKAAGTDEELGLLRSYGIGAEDLWDWERVNHPHAGMRFEGTEEFNQWLIGHLREDAAQAAQGNASNPLKAALDVLRDLRNEVRLVVDHQGITGGSYRDDLDDWYTPMNAFLSIGPPRSRIRQMMALMEAGVLTLVGPGMRIGANAVTGRFDIESDLTGARPLSASVVIEARLPQADIRRTRDPLLRHLLASGGCHPYHIGSPAGPGYMTGALAVGARPYPVLDADGRPHPARYAFGVPTEGVHWVTAAGVRPGVNSVTLSDADAMARAALDADSGDRRPPEHAHVFSSPTMPGGVV</sequence>
<dbReference type="PANTHER" id="PTHR40254">
    <property type="entry name" value="BLR0577 PROTEIN"/>
    <property type="match status" value="1"/>
</dbReference>
<feature type="compositionally biased region" description="Basic and acidic residues" evidence="1">
    <location>
        <begin position="643"/>
        <end position="653"/>
    </location>
</feature>
<protein>
    <submittedName>
        <fullName evidence="3">FAD/NAD(P)-binding protein</fullName>
    </submittedName>
</protein>
<evidence type="ECO:0000313" key="4">
    <source>
        <dbReference type="Proteomes" id="UP001206206"/>
    </source>
</evidence>
<comment type="caution">
    <text evidence="3">The sequence shown here is derived from an EMBL/GenBank/DDBJ whole genome shotgun (WGS) entry which is preliminary data.</text>
</comment>
<evidence type="ECO:0000259" key="2">
    <source>
        <dbReference type="Pfam" id="PF13454"/>
    </source>
</evidence>
<name>A0ABT1PP44_9ACTN</name>
<dbReference type="RefSeq" id="WP_255932800.1">
    <property type="nucleotide sequence ID" value="NZ_JANFNH010000073.1"/>
</dbReference>
<feature type="domain" description="FAD-dependent urate hydroxylase HpyO/Asp monooxygenase CreE-like FAD/NAD(P)-binding" evidence="2">
    <location>
        <begin position="18"/>
        <end position="198"/>
    </location>
</feature>
<dbReference type="EMBL" id="JANFNH010000073">
    <property type="protein sequence ID" value="MCQ4046561.1"/>
    <property type="molecule type" value="Genomic_DNA"/>
</dbReference>
<feature type="region of interest" description="Disordered" evidence="1">
    <location>
        <begin position="641"/>
        <end position="665"/>
    </location>
</feature>
<dbReference type="PANTHER" id="PTHR40254:SF1">
    <property type="entry name" value="BLR0577 PROTEIN"/>
    <property type="match status" value="1"/>
</dbReference>
<dbReference type="InterPro" id="IPR052189">
    <property type="entry name" value="L-asp_N-monooxygenase_NS-form"/>
</dbReference>
<dbReference type="Proteomes" id="UP001206206">
    <property type="component" value="Unassembled WGS sequence"/>
</dbReference>
<accession>A0ABT1PP44</accession>
<dbReference type="InterPro" id="IPR038732">
    <property type="entry name" value="HpyO/CreE_NAD-binding"/>
</dbReference>
<organism evidence="3 4">
    <name type="scientific">Streptantibioticus rubrisoli</name>
    <dbReference type="NCBI Taxonomy" id="1387313"/>
    <lineage>
        <taxon>Bacteria</taxon>
        <taxon>Bacillati</taxon>
        <taxon>Actinomycetota</taxon>
        <taxon>Actinomycetes</taxon>
        <taxon>Kitasatosporales</taxon>
        <taxon>Streptomycetaceae</taxon>
        <taxon>Streptantibioticus</taxon>
    </lineage>
</organism>
<dbReference type="SUPFAM" id="SSF51971">
    <property type="entry name" value="Nucleotide-binding domain"/>
    <property type="match status" value="1"/>
</dbReference>